<reference evidence="2" key="1">
    <citation type="submission" date="2023-07" db="EMBL/GenBank/DDBJ databases">
        <title>Two novel species in the genus Flavivirga.</title>
        <authorList>
            <person name="Kwon K."/>
        </authorList>
    </citation>
    <scope>NUCLEOTIDE SEQUENCE</scope>
    <source>
        <strain evidence="2">KACC 14157</strain>
    </source>
</reference>
<name>A0ABT8WYX8_9FLAO</name>
<evidence type="ECO:0000313" key="2">
    <source>
        <dbReference type="EMBL" id="MDO5986884.1"/>
    </source>
</evidence>
<gene>
    <name evidence="2" type="ORF">Q4Q39_05635</name>
</gene>
<sequence>MEEATEILNYLPNRFKNQVEQEYIEFLWDSFKSNYENEKYQFSFMAYHMLFMSFVYFNVWQIKKIHQADYDKITLGFNDCFSTATSPFTYSKENERRIFLLFTFFGLRKEQIGKYKKIVDQRNEVAHSNGNIYFKAQETVDEKITEILKFADEIQEKTKSAIQDGFEKFLIESQDEEERRYIDIQEQINEELIHEHYMSQKDIEFCLDYDITQLSAEPNYAEIEKIFEELKTEYAQEEANA</sequence>
<proteinExistence type="predicted"/>
<dbReference type="Proteomes" id="UP001176891">
    <property type="component" value="Unassembled WGS sequence"/>
</dbReference>
<dbReference type="EMBL" id="JAUOEM010000002">
    <property type="protein sequence ID" value="MDO5986884.1"/>
    <property type="molecule type" value="Genomic_DNA"/>
</dbReference>
<protein>
    <recommendedName>
        <fullName evidence="4">HEPN AbiU2-like domain-containing protein</fullName>
    </recommendedName>
</protein>
<evidence type="ECO:0000256" key="1">
    <source>
        <dbReference type="SAM" id="Phobius"/>
    </source>
</evidence>
<evidence type="ECO:0008006" key="4">
    <source>
        <dbReference type="Google" id="ProtNLM"/>
    </source>
</evidence>
<keyword evidence="3" id="KW-1185">Reference proteome</keyword>
<keyword evidence="1" id="KW-0472">Membrane</keyword>
<evidence type="ECO:0000313" key="3">
    <source>
        <dbReference type="Proteomes" id="UP001176891"/>
    </source>
</evidence>
<dbReference type="RefSeq" id="WP_303281415.1">
    <property type="nucleotide sequence ID" value="NZ_BAABCZ010000005.1"/>
</dbReference>
<keyword evidence="1" id="KW-1133">Transmembrane helix</keyword>
<keyword evidence="1" id="KW-0812">Transmembrane</keyword>
<comment type="caution">
    <text evidence="2">The sequence shown here is derived from an EMBL/GenBank/DDBJ whole genome shotgun (WGS) entry which is preliminary data.</text>
</comment>
<accession>A0ABT8WYX8</accession>
<organism evidence="2 3">
    <name type="scientific">Flavivirga amylovorans</name>
    <dbReference type="NCBI Taxonomy" id="870486"/>
    <lineage>
        <taxon>Bacteria</taxon>
        <taxon>Pseudomonadati</taxon>
        <taxon>Bacteroidota</taxon>
        <taxon>Flavobacteriia</taxon>
        <taxon>Flavobacteriales</taxon>
        <taxon>Flavobacteriaceae</taxon>
        <taxon>Flavivirga</taxon>
    </lineage>
</organism>
<feature type="transmembrane region" description="Helical" evidence="1">
    <location>
        <begin position="40"/>
        <end position="59"/>
    </location>
</feature>